<dbReference type="RefSeq" id="WP_378246029.1">
    <property type="nucleotide sequence ID" value="NZ_JBHSKF010000003.1"/>
</dbReference>
<dbReference type="EMBL" id="JBHSKF010000003">
    <property type="protein sequence ID" value="MFC5287271.1"/>
    <property type="molecule type" value="Genomic_DNA"/>
</dbReference>
<evidence type="ECO:0000313" key="3">
    <source>
        <dbReference type="Proteomes" id="UP001596157"/>
    </source>
</evidence>
<sequence>MSGKEPTVDVEKTLKALRTRIAETEAQGHAERLAMSGRLAAAAFATAVFALTAAPWVTVGSERPKTYSLWGFVERVEGVSVFTLVVVLVLAGTALWAGCAAEVGPRVPVLVGVLTVLALILLTWLSKQANDEFGDRYDDSIDWWPAPWLLAICAVGALAAVAARKQR</sequence>
<feature type="transmembrane region" description="Helical" evidence="1">
    <location>
        <begin position="146"/>
        <end position="163"/>
    </location>
</feature>
<comment type="caution">
    <text evidence="2">The sequence shown here is derived from an EMBL/GenBank/DDBJ whole genome shotgun (WGS) entry which is preliminary data.</text>
</comment>
<evidence type="ECO:0000313" key="2">
    <source>
        <dbReference type="EMBL" id="MFC5287271.1"/>
    </source>
</evidence>
<organism evidence="2 3">
    <name type="scientific">Actinokineospora guangxiensis</name>
    <dbReference type="NCBI Taxonomy" id="1490288"/>
    <lineage>
        <taxon>Bacteria</taxon>
        <taxon>Bacillati</taxon>
        <taxon>Actinomycetota</taxon>
        <taxon>Actinomycetes</taxon>
        <taxon>Pseudonocardiales</taxon>
        <taxon>Pseudonocardiaceae</taxon>
        <taxon>Actinokineospora</taxon>
    </lineage>
</organism>
<accession>A0ABW0EMZ1</accession>
<feature type="transmembrane region" description="Helical" evidence="1">
    <location>
        <begin position="79"/>
        <end position="100"/>
    </location>
</feature>
<feature type="transmembrane region" description="Helical" evidence="1">
    <location>
        <begin position="107"/>
        <end position="126"/>
    </location>
</feature>
<keyword evidence="1" id="KW-0812">Transmembrane</keyword>
<keyword evidence="1" id="KW-1133">Transmembrane helix</keyword>
<name>A0ABW0EMZ1_9PSEU</name>
<protein>
    <submittedName>
        <fullName evidence="2">Uncharacterized protein</fullName>
    </submittedName>
</protein>
<keyword evidence="3" id="KW-1185">Reference proteome</keyword>
<keyword evidence="1" id="KW-0472">Membrane</keyword>
<reference evidence="3" key="1">
    <citation type="journal article" date="2019" name="Int. J. Syst. Evol. Microbiol.">
        <title>The Global Catalogue of Microorganisms (GCM) 10K type strain sequencing project: providing services to taxonomists for standard genome sequencing and annotation.</title>
        <authorList>
            <consortium name="The Broad Institute Genomics Platform"/>
            <consortium name="The Broad Institute Genome Sequencing Center for Infectious Disease"/>
            <person name="Wu L."/>
            <person name="Ma J."/>
        </authorList>
    </citation>
    <scope>NUCLEOTIDE SEQUENCE [LARGE SCALE GENOMIC DNA]</scope>
    <source>
        <strain evidence="3">CCUG 59778</strain>
    </source>
</reference>
<gene>
    <name evidence="2" type="ORF">ACFPM7_09440</name>
</gene>
<proteinExistence type="predicted"/>
<feature type="transmembrane region" description="Helical" evidence="1">
    <location>
        <begin position="39"/>
        <end position="59"/>
    </location>
</feature>
<evidence type="ECO:0000256" key="1">
    <source>
        <dbReference type="SAM" id="Phobius"/>
    </source>
</evidence>
<dbReference type="Proteomes" id="UP001596157">
    <property type="component" value="Unassembled WGS sequence"/>
</dbReference>